<dbReference type="RefSeq" id="WP_192462774.1">
    <property type="nucleotide sequence ID" value="NZ_JACYFJ010000004.1"/>
</dbReference>
<dbReference type="Proteomes" id="UP001595814">
    <property type="component" value="Unassembled WGS sequence"/>
</dbReference>
<organism evidence="2 3">
    <name type="scientific">Euzebyella saccharophila</name>
    <dbReference type="NCBI Taxonomy" id="679664"/>
    <lineage>
        <taxon>Bacteria</taxon>
        <taxon>Pseudomonadati</taxon>
        <taxon>Bacteroidota</taxon>
        <taxon>Flavobacteriia</taxon>
        <taxon>Flavobacteriales</taxon>
        <taxon>Flavobacteriaceae</taxon>
        <taxon>Euzebyella</taxon>
    </lineage>
</organism>
<evidence type="ECO:0000313" key="2">
    <source>
        <dbReference type="EMBL" id="MFC4094549.1"/>
    </source>
</evidence>
<keyword evidence="1" id="KW-0472">Membrane</keyword>
<evidence type="ECO:0000256" key="1">
    <source>
        <dbReference type="SAM" id="Phobius"/>
    </source>
</evidence>
<sequence>MPANPKYLNPKFSHRLATITAAIFGGLLVTLSFHFALAVWFDQVTVIITSTFTAFILWVVLMMLAFMAKNGLKIWGIYLLVTLIFSLITYLGLPS</sequence>
<comment type="caution">
    <text evidence="2">The sequence shown here is derived from an EMBL/GenBank/DDBJ whole genome shotgun (WGS) entry which is preliminary data.</text>
</comment>
<feature type="transmembrane region" description="Helical" evidence="1">
    <location>
        <begin position="47"/>
        <end position="68"/>
    </location>
</feature>
<proteinExistence type="predicted"/>
<keyword evidence="3" id="KW-1185">Reference proteome</keyword>
<gene>
    <name evidence="2" type="ORF">ACFOUT_01600</name>
</gene>
<protein>
    <recommendedName>
        <fullName evidence="4">DUF3649 domain-containing protein</fullName>
    </recommendedName>
</protein>
<name>A0ABV8JP48_9FLAO</name>
<reference evidence="3" key="1">
    <citation type="journal article" date="2019" name="Int. J. Syst. Evol. Microbiol.">
        <title>The Global Catalogue of Microorganisms (GCM) 10K type strain sequencing project: providing services to taxonomists for standard genome sequencing and annotation.</title>
        <authorList>
            <consortium name="The Broad Institute Genomics Platform"/>
            <consortium name="The Broad Institute Genome Sequencing Center for Infectious Disease"/>
            <person name="Wu L."/>
            <person name="Ma J."/>
        </authorList>
    </citation>
    <scope>NUCLEOTIDE SEQUENCE [LARGE SCALE GENOMIC DNA]</scope>
    <source>
        <strain evidence="3">CECT 7477</strain>
    </source>
</reference>
<feature type="transmembrane region" description="Helical" evidence="1">
    <location>
        <begin position="16"/>
        <end position="41"/>
    </location>
</feature>
<evidence type="ECO:0000313" key="3">
    <source>
        <dbReference type="Proteomes" id="UP001595814"/>
    </source>
</evidence>
<feature type="transmembrane region" description="Helical" evidence="1">
    <location>
        <begin position="75"/>
        <end position="93"/>
    </location>
</feature>
<dbReference type="EMBL" id="JBHSAW010000001">
    <property type="protein sequence ID" value="MFC4094549.1"/>
    <property type="molecule type" value="Genomic_DNA"/>
</dbReference>
<keyword evidence="1" id="KW-0812">Transmembrane</keyword>
<accession>A0ABV8JP48</accession>
<evidence type="ECO:0008006" key="4">
    <source>
        <dbReference type="Google" id="ProtNLM"/>
    </source>
</evidence>
<keyword evidence="1" id="KW-1133">Transmembrane helix</keyword>